<accession>A0A7I9V285</accession>
<sequence>MPPLRRRPVDLVVTALIVVAVVVAAVGIWYFSSARRTTLTPPTASPAAQPYPAQVPARLVHRWTAPSTATRSPQVTDSVVLTGDGGVVQARDPRTGQAIWRYERKIPVCAVLSAWSPTTPTALAAYANSRGCGEVTAIDAHRGTRRGTRSSDADKTVTLTSDGGYVLSIGPTRLETWGSNLVRGIEYGRIDARVKPDLGRHDGHGCRLKSGMTAGDRVAIIEHCDGDPGYRLTVIGAVLDKDEKIPSYGSTVITSGTAFAPPVVVGMSDSAIGVYDGGANTPEPTAAAIRTFDSDGAETGRHPVPGGAELPAGSESVAGEGLVSVWTGAATAVLDAISMVPRFTVAGTSGPGVALGESMLIPDPEGYLVVDAATGRRTGQIPVSRENPEVRDPIIPAAIGDGIVEQRGTLVSVYGP</sequence>
<evidence type="ECO:0000256" key="1">
    <source>
        <dbReference type="SAM" id="Phobius"/>
    </source>
</evidence>
<gene>
    <name evidence="2" type="ORF">nbrc107697_35730</name>
</gene>
<evidence type="ECO:0000313" key="3">
    <source>
        <dbReference type="Proteomes" id="UP000444980"/>
    </source>
</evidence>
<dbReference type="Gene3D" id="2.130.10.10">
    <property type="entry name" value="YVTN repeat-like/Quinoprotein amine dehydrogenase"/>
    <property type="match status" value="1"/>
</dbReference>
<keyword evidence="1" id="KW-0812">Transmembrane</keyword>
<dbReference type="RefSeq" id="WP_161928793.1">
    <property type="nucleotide sequence ID" value="NZ_BJOU01000019.1"/>
</dbReference>
<name>A0A7I9V285_9ACTN</name>
<dbReference type="EMBL" id="BJOU01000019">
    <property type="protein sequence ID" value="GED99534.1"/>
    <property type="molecule type" value="Genomic_DNA"/>
</dbReference>
<keyword evidence="1" id="KW-0472">Membrane</keyword>
<dbReference type="AlphaFoldDB" id="A0A7I9V285"/>
<proteinExistence type="predicted"/>
<feature type="transmembrane region" description="Helical" evidence="1">
    <location>
        <begin position="12"/>
        <end position="31"/>
    </location>
</feature>
<keyword evidence="1" id="KW-1133">Transmembrane helix</keyword>
<evidence type="ECO:0000313" key="2">
    <source>
        <dbReference type="EMBL" id="GED99534.1"/>
    </source>
</evidence>
<dbReference type="Proteomes" id="UP000444980">
    <property type="component" value="Unassembled WGS sequence"/>
</dbReference>
<dbReference type="InterPro" id="IPR011047">
    <property type="entry name" value="Quinoprotein_ADH-like_sf"/>
</dbReference>
<protein>
    <submittedName>
        <fullName evidence="2">Uncharacterized protein</fullName>
    </submittedName>
</protein>
<comment type="caution">
    <text evidence="2">The sequence shown here is derived from an EMBL/GenBank/DDBJ whole genome shotgun (WGS) entry which is preliminary data.</text>
</comment>
<keyword evidence="3" id="KW-1185">Reference proteome</keyword>
<organism evidence="2 3">
    <name type="scientific">Gordonia crocea</name>
    <dbReference type="NCBI Taxonomy" id="589162"/>
    <lineage>
        <taxon>Bacteria</taxon>
        <taxon>Bacillati</taxon>
        <taxon>Actinomycetota</taxon>
        <taxon>Actinomycetes</taxon>
        <taxon>Mycobacteriales</taxon>
        <taxon>Gordoniaceae</taxon>
        <taxon>Gordonia</taxon>
    </lineage>
</organism>
<reference evidence="3" key="1">
    <citation type="submission" date="2019-06" db="EMBL/GenBank/DDBJ databases">
        <title>Gordonia isolated from sludge of a wastewater treatment plant.</title>
        <authorList>
            <person name="Tamura T."/>
            <person name="Aoyama K."/>
            <person name="Kang Y."/>
            <person name="Saito S."/>
            <person name="Akiyama N."/>
            <person name="Yazawa K."/>
            <person name="Gonoi T."/>
            <person name="Mikami Y."/>
        </authorList>
    </citation>
    <scope>NUCLEOTIDE SEQUENCE [LARGE SCALE GENOMIC DNA]</scope>
    <source>
        <strain evidence="3">NBRC 107697</strain>
    </source>
</reference>
<dbReference type="InterPro" id="IPR015943">
    <property type="entry name" value="WD40/YVTN_repeat-like_dom_sf"/>
</dbReference>
<dbReference type="OrthoDB" id="5182370at2"/>
<dbReference type="SUPFAM" id="SSF50998">
    <property type="entry name" value="Quinoprotein alcohol dehydrogenase-like"/>
    <property type="match status" value="1"/>
</dbReference>